<sequence length="107" mass="11141">MSPRPIAPVGTLEECMGSAVQLPPNSGAGNFIYNGTHISLNPAAENTVALGGLDVFCLASPPISPNAASARIATLTAHLYHLRQSNTSCFTPTALRCTDLHLRPQGS</sequence>
<dbReference type="EMBL" id="VSRR010023145">
    <property type="protein sequence ID" value="MPC65275.1"/>
    <property type="molecule type" value="Genomic_DNA"/>
</dbReference>
<proteinExistence type="predicted"/>
<dbReference type="AlphaFoldDB" id="A0A5B7H6M5"/>
<accession>A0A5B7H6M5</accession>
<evidence type="ECO:0000313" key="2">
    <source>
        <dbReference type="Proteomes" id="UP000324222"/>
    </source>
</evidence>
<dbReference type="Proteomes" id="UP000324222">
    <property type="component" value="Unassembled WGS sequence"/>
</dbReference>
<gene>
    <name evidence="1" type="ORF">E2C01_059408</name>
</gene>
<comment type="caution">
    <text evidence="1">The sequence shown here is derived from an EMBL/GenBank/DDBJ whole genome shotgun (WGS) entry which is preliminary data.</text>
</comment>
<name>A0A5B7H6M5_PORTR</name>
<organism evidence="1 2">
    <name type="scientific">Portunus trituberculatus</name>
    <name type="common">Swimming crab</name>
    <name type="synonym">Neptunus trituberculatus</name>
    <dbReference type="NCBI Taxonomy" id="210409"/>
    <lineage>
        <taxon>Eukaryota</taxon>
        <taxon>Metazoa</taxon>
        <taxon>Ecdysozoa</taxon>
        <taxon>Arthropoda</taxon>
        <taxon>Crustacea</taxon>
        <taxon>Multicrustacea</taxon>
        <taxon>Malacostraca</taxon>
        <taxon>Eumalacostraca</taxon>
        <taxon>Eucarida</taxon>
        <taxon>Decapoda</taxon>
        <taxon>Pleocyemata</taxon>
        <taxon>Brachyura</taxon>
        <taxon>Eubrachyura</taxon>
        <taxon>Portunoidea</taxon>
        <taxon>Portunidae</taxon>
        <taxon>Portuninae</taxon>
        <taxon>Portunus</taxon>
    </lineage>
</organism>
<evidence type="ECO:0000313" key="1">
    <source>
        <dbReference type="EMBL" id="MPC65275.1"/>
    </source>
</evidence>
<reference evidence="1 2" key="1">
    <citation type="submission" date="2019-05" db="EMBL/GenBank/DDBJ databases">
        <title>Another draft genome of Portunus trituberculatus and its Hox gene families provides insights of decapod evolution.</title>
        <authorList>
            <person name="Jeong J.-H."/>
            <person name="Song I."/>
            <person name="Kim S."/>
            <person name="Choi T."/>
            <person name="Kim D."/>
            <person name="Ryu S."/>
            <person name="Kim W."/>
        </authorList>
    </citation>
    <scope>NUCLEOTIDE SEQUENCE [LARGE SCALE GENOMIC DNA]</scope>
    <source>
        <tissue evidence="1">Muscle</tissue>
    </source>
</reference>
<keyword evidence="2" id="KW-1185">Reference proteome</keyword>
<protein>
    <submittedName>
        <fullName evidence="1">Uncharacterized protein</fullName>
    </submittedName>
</protein>